<feature type="transmembrane region" description="Helical" evidence="2">
    <location>
        <begin position="230"/>
        <end position="251"/>
    </location>
</feature>
<evidence type="ECO:0000256" key="2">
    <source>
        <dbReference type="SAM" id="Phobius"/>
    </source>
</evidence>
<dbReference type="Proteomes" id="UP001165122">
    <property type="component" value="Unassembled WGS sequence"/>
</dbReference>
<keyword evidence="2" id="KW-0472">Membrane</keyword>
<proteinExistence type="predicted"/>
<dbReference type="AlphaFoldDB" id="A0A9W6ZSF0"/>
<organism evidence="3 4">
    <name type="scientific">Triparma laevis f. longispina</name>
    <dbReference type="NCBI Taxonomy" id="1714387"/>
    <lineage>
        <taxon>Eukaryota</taxon>
        <taxon>Sar</taxon>
        <taxon>Stramenopiles</taxon>
        <taxon>Ochrophyta</taxon>
        <taxon>Bolidophyceae</taxon>
        <taxon>Parmales</taxon>
        <taxon>Triparmaceae</taxon>
        <taxon>Triparma</taxon>
    </lineage>
</organism>
<feature type="transmembrane region" description="Helical" evidence="2">
    <location>
        <begin position="422"/>
        <end position="446"/>
    </location>
</feature>
<keyword evidence="4" id="KW-1185">Reference proteome</keyword>
<evidence type="ECO:0000313" key="4">
    <source>
        <dbReference type="Proteomes" id="UP001165122"/>
    </source>
</evidence>
<dbReference type="OrthoDB" id="10518288at2759"/>
<sequence>MSSIDRQASLDAKVQELVQQYGHESVLIAVNNNGNPDEASRPSTPQLPGAPEIENKEQRRLSVFLGDNSELQANLLKDMKSSILHAKSFASALLDVDIKVLVKSFLNAIKLSNVIEDDVEVWFNKIFPTLNVDEKMQNVLDNTKLFLQNLAKLIRPMMKLSRFGVAGRILFSLSVSYFDLVTDVLVAIEYRKVGLLSWFYLSATFIGLALFWQVLLTIMQYHRHTKFQLVVQSAIAATGLSPVFEGFGVWIGREANSTKLMFAPSVMLAVVKSVEVGFESLPESIIQSIAIMQLDYEQISSVLVASLFASFGATAFIMTDANISIARSYSYNMIGDEYVCFVPNNMKKAVPFVLSMLLFNFFYSMSFALCTATLFFVQDSFRPILGLMTAELLIYCSFKVYEGEMFSFAFVNMPNRLVDIPMGILLKTLYYVTTSAAPLTIVFQPWNGGPHMFVSLILYRFIMNAVVVLYSAPFVASKSWMKEDVLLTAFFAIWTLSLIFLVTMYRCSELEVNLFKRMSGKMFYQQVVANRDKQYLSQMSSKKHFSCLSICSDMDASKPHTVCYLPLPPNSTSLNIAGPASSPTCAYITPADPSDPSEPSDPSDPSDPNNTPTLTVATFSTTSVTSIGSIPFPDAESCCVDLSSRVYVFTSSHVSILVPEFTPTGDPCIPATSTLNPVHPDPLAWTFGSIRHSTSLRPSTLILELLYSPNLSLMTFNENNTVTRTDLRIPLCTNPKSITKLRRTGDDICIFYDLFYDIYTVIGSMVYSSQRYNYDSASTSWVTSLLTALSTTPSNLHIDYNAYTTATHLRIYSPPPSSLSPI</sequence>
<feature type="region of interest" description="Disordered" evidence="1">
    <location>
        <begin position="30"/>
        <end position="51"/>
    </location>
</feature>
<feature type="transmembrane region" description="Helical" evidence="2">
    <location>
        <begin position="160"/>
        <end position="178"/>
    </location>
</feature>
<accession>A0A9W6ZSF0</accession>
<comment type="caution">
    <text evidence="3">The sequence shown here is derived from an EMBL/GenBank/DDBJ whole genome shotgun (WGS) entry which is preliminary data.</text>
</comment>
<feature type="transmembrane region" description="Helical" evidence="2">
    <location>
        <begin position="383"/>
        <end position="401"/>
    </location>
</feature>
<feature type="transmembrane region" description="Helical" evidence="2">
    <location>
        <begin position="452"/>
        <end position="473"/>
    </location>
</feature>
<protein>
    <submittedName>
        <fullName evidence="3">Uncharacterized protein</fullName>
    </submittedName>
</protein>
<feature type="transmembrane region" description="Helical" evidence="2">
    <location>
        <begin position="352"/>
        <end position="377"/>
    </location>
</feature>
<name>A0A9W6ZSF0_9STRA</name>
<feature type="transmembrane region" description="Helical" evidence="2">
    <location>
        <begin position="198"/>
        <end position="218"/>
    </location>
</feature>
<feature type="transmembrane region" description="Helical" evidence="2">
    <location>
        <begin position="485"/>
        <end position="505"/>
    </location>
</feature>
<evidence type="ECO:0000256" key="1">
    <source>
        <dbReference type="SAM" id="MobiDB-lite"/>
    </source>
</evidence>
<keyword evidence="2" id="KW-0812">Transmembrane</keyword>
<gene>
    <name evidence="3" type="ORF">TrLO_g4499</name>
</gene>
<feature type="compositionally biased region" description="Polar residues" evidence="1">
    <location>
        <begin position="30"/>
        <end position="46"/>
    </location>
</feature>
<reference evidence="4" key="1">
    <citation type="journal article" date="2023" name="Commun. Biol.">
        <title>Genome analysis of Parmales, the sister group of diatoms, reveals the evolutionary specialization of diatoms from phago-mixotrophs to photoautotrophs.</title>
        <authorList>
            <person name="Ban H."/>
            <person name="Sato S."/>
            <person name="Yoshikawa S."/>
            <person name="Yamada K."/>
            <person name="Nakamura Y."/>
            <person name="Ichinomiya M."/>
            <person name="Sato N."/>
            <person name="Blanc-Mathieu R."/>
            <person name="Endo H."/>
            <person name="Kuwata A."/>
            <person name="Ogata H."/>
        </authorList>
    </citation>
    <scope>NUCLEOTIDE SEQUENCE [LARGE SCALE GENOMIC DNA]</scope>
    <source>
        <strain evidence="4">NIES 3700</strain>
    </source>
</reference>
<feature type="region of interest" description="Disordered" evidence="1">
    <location>
        <begin position="587"/>
        <end position="614"/>
    </location>
</feature>
<evidence type="ECO:0000313" key="3">
    <source>
        <dbReference type="EMBL" id="GMH55740.1"/>
    </source>
</evidence>
<feature type="transmembrane region" description="Helical" evidence="2">
    <location>
        <begin position="299"/>
        <end position="318"/>
    </location>
</feature>
<keyword evidence="2" id="KW-1133">Transmembrane helix</keyword>
<dbReference type="EMBL" id="BRXW01000447">
    <property type="protein sequence ID" value="GMH55740.1"/>
    <property type="molecule type" value="Genomic_DNA"/>
</dbReference>